<name>A0A8J8MNN3_9FIRM</name>
<evidence type="ECO:0000313" key="2">
    <source>
        <dbReference type="Proteomes" id="UP000683246"/>
    </source>
</evidence>
<dbReference type="RefSeq" id="WP_212695601.1">
    <property type="nucleotide sequence ID" value="NZ_CP058649.1"/>
</dbReference>
<dbReference type="KEGG" id="vpy:HZI73_22500"/>
<accession>A0A8J8MNN3</accession>
<gene>
    <name evidence="1" type="ORF">HZI73_22500</name>
</gene>
<sequence length="71" mass="8132">MNDIALTVITLIVTVVLGLCLQENRNLKNNEKTYAEIAKMNNVLLSEHYKIIEFLNSAIERANKDENKRSI</sequence>
<evidence type="ECO:0000313" key="1">
    <source>
        <dbReference type="EMBL" id="QUI24901.1"/>
    </source>
</evidence>
<protein>
    <submittedName>
        <fullName evidence="1">Uncharacterized protein</fullName>
    </submittedName>
</protein>
<organism evidence="1 2">
    <name type="scientific">Vallitalea pronyensis</name>
    <dbReference type="NCBI Taxonomy" id="1348613"/>
    <lineage>
        <taxon>Bacteria</taxon>
        <taxon>Bacillati</taxon>
        <taxon>Bacillota</taxon>
        <taxon>Clostridia</taxon>
        <taxon>Lachnospirales</taxon>
        <taxon>Vallitaleaceae</taxon>
        <taxon>Vallitalea</taxon>
    </lineage>
</organism>
<dbReference type="Proteomes" id="UP000683246">
    <property type="component" value="Chromosome"/>
</dbReference>
<dbReference type="AlphaFoldDB" id="A0A8J8MNN3"/>
<reference evidence="1" key="1">
    <citation type="submission" date="2020-07" db="EMBL/GenBank/DDBJ databases">
        <title>Vallitalea pronyensis genome.</title>
        <authorList>
            <person name="Postec A."/>
        </authorList>
    </citation>
    <scope>NUCLEOTIDE SEQUENCE</scope>
    <source>
        <strain evidence="1">FatNI3</strain>
    </source>
</reference>
<dbReference type="EMBL" id="CP058649">
    <property type="protein sequence ID" value="QUI24901.1"/>
    <property type="molecule type" value="Genomic_DNA"/>
</dbReference>
<proteinExistence type="predicted"/>
<keyword evidence="2" id="KW-1185">Reference proteome</keyword>